<proteinExistence type="predicted"/>
<evidence type="ECO:0000256" key="1">
    <source>
        <dbReference type="SAM" id="Phobius"/>
    </source>
</evidence>
<keyword evidence="2" id="KW-0732">Signal</keyword>
<dbReference type="Proteomes" id="UP000477083">
    <property type="component" value="Unassembled WGS sequence"/>
</dbReference>
<organism evidence="3 4">
    <name type="scientific">Frigidibacter albus</name>
    <dbReference type="NCBI Taxonomy" id="1465486"/>
    <lineage>
        <taxon>Bacteria</taxon>
        <taxon>Pseudomonadati</taxon>
        <taxon>Pseudomonadota</taxon>
        <taxon>Alphaproteobacteria</taxon>
        <taxon>Rhodobacterales</taxon>
        <taxon>Paracoccaceae</taxon>
        <taxon>Frigidibacter</taxon>
    </lineage>
</organism>
<sequence>MLLLILLASLALSGQSLATIARSPGIAPFMDRGADSIDAAMERALAKEATPERIETLLRTQLAEEDRNWLAIRAIEGVAAERGLPLPPDLGADLAAAWEQDSGFWATAGGCLACAYDPAECTLSAELLCQAPMVATPLGDIAGVAKEGLAYSTGGEVDEINLALSLVGLGAVALVVATGGSSATVKIGASVAKLARRMGLVSPRLGALASDALRHGVDWARVPSVRGADDLAAVLRPDRFAPLVAVASDLGRTSRTLGTTDALHLLRYVDDAPDARRIANAAEALGPKTVGRMEVLGKSRFLRATVRLSNLTVQLFAGIIGLLLSAASLLGSSLSSLALRGLRRAARG</sequence>
<accession>A0A6L8VET5</accession>
<protein>
    <submittedName>
        <fullName evidence="3">Uncharacterized protein</fullName>
    </submittedName>
</protein>
<evidence type="ECO:0000256" key="2">
    <source>
        <dbReference type="SAM" id="SignalP"/>
    </source>
</evidence>
<keyword evidence="1" id="KW-0812">Transmembrane</keyword>
<keyword evidence="1" id="KW-0472">Membrane</keyword>
<evidence type="ECO:0000313" key="4">
    <source>
        <dbReference type="Proteomes" id="UP000477083"/>
    </source>
</evidence>
<gene>
    <name evidence="3" type="ORF">GS660_06150</name>
</gene>
<reference evidence="3 4" key="1">
    <citation type="submission" date="2020-01" db="EMBL/GenBank/DDBJ databases">
        <title>Frigidibacter albus SP32T (=CGMCC 1.13995T).</title>
        <authorList>
            <person name="Liao X."/>
        </authorList>
    </citation>
    <scope>NUCLEOTIDE SEQUENCE [LARGE SCALE GENOMIC DNA]</scope>
    <source>
        <strain evidence="3 4">SP32</strain>
    </source>
</reference>
<keyword evidence="4" id="KW-1185">Reference proteome</keyword>
<dbReference type="OrthoDB" id="7864687at2"/>
<evidence type="ECO:0000313" key="3">
    <source>
        <dbReference type="EMBL" id="MZQ88674.1"/>
    </source>
</evidence>
<feature type="transmembrane region" description="Helical" evidence="1">
    <location>
        <begin position="315"/>
        <end position="339"/>
    </location>
</feature>
<feature type="signal peptide" evidence="2">
    <location>
        <begin position="1"/>
        <end position="18"/>
    </location>
</feature>
<dbReference type="EMBL" id="WWNR01000003">
    <property type="protein sequence ID" value="MZQ88674.1"/>
    <property type="molecule type" value="Genomic_DNA"/>
</dbReference>
<name>A0A6L8VET5_9RHOB</name>
<keyword evidence="1" id="KW-1133">Transmembrane helix</keyword>
<dbReference type="AlphaFoldDB" id="A0A6L8VET5"/>
<feature type="chain" id="PRO_5026745597" evidence="2">
    <location>
        <begin position="19"/>
        <end position="348"/>
    </location>
</feature>
<comment type="caution">
    <text evidence="3">The sequence shown here is derived from an EMBL/GenBank/DDBJ whole genome shotgun (WGS) entry which is preliminary data.</text>
</comment>